<reference evidence="4 5" key="2">
    <citation type="journal article" date="2012" name="J. Bacteriol.">
        <title>Complete Genome Sequence of Rahnella sp. Strain Y9602, a Gammaproteobacterium Isolate from Metal- and Radionuclide-Contaminated Soil.</title>
        <authorList>
            <person name="Martinez R.J."/>
            <person name="Bruce D."/>
            <person name="Detter C."/>
            <person name="Goodwin L.A."/>
            <person name="Han J."/>
            <person name="Han C.S."/>
            <person name="Held B."/>
            <person name="Land M.L."/>
            <person name="Mikhailova N."/>
            <person name="Nolan M."/>
            <person name="Pennacchio L."/>
            <person name="Pitluck S."/>
            <person name="Tapia R."/>
            <person name="Woyke T."/>
            <person name="Sobecky P.A."/>
        </authorList>
    </citation>
    <scope>NUCLEOTIDE SEQUENCE [LARGE SCALE GENOMIC DNA]</scope>
    <source>
        <strain evidence="4 5">Y9602</strain>
    </source>
</reference>
<evidence type="ECO:0000259" key="3">
    <source>
        <dbReference type="PROSITE" id="PS50887"/>
    </source>
</evidence>
<accession>A0A0H3FB37</accession>
<dbReference type="PANTHER" id="PTHR44757:SF2">
    <property type="entry name" value="BIOFILM ARCHITECTURE MAINTENANCE PROTEIN MBAA"/>
    <property type="match status" value="1"/>
</dbReference>
<feature type="domain" description="EAL" evidence="2">
    <location>
        <begin position="301"/>
        <end position="551"/>
    </location>
</feature>
<dbReference type="CDD" id="cd01948">
    <property type="entry name" value="EAL"/>
    <property type="match status" value="1"/>
</dbReference>
<dbReference type="Gene3D" id="3.30.450.20">
    <property type="entry name" value="PAS domain"/>
    <property type="match status" value="1"/>
</dbReference>
<evidence type="ECO:0000313" key="5">
    <source>
        <dbReference type="Proteomes" id="UP000007257"/>
    </source>
</evidence>
<evidence type="ECO:0000259" key="2">
    <source>
        <dbReference type="PROSITE" id="PS50883"/>
    </source>
</evidence>
<name>A0A0H3FB37_RAHSY</name>
<dbReference type="InterPro" id="IPR043128">
    <property type="entry name" value="Rev_trsase/Diguanyl_cyclase"/>
</dbReference>
<dbReference type="InterPro" id="IPR001633">
    <property type="entry name" value="EAL_dom"/>
</dbReference>
<dbReference type="SMART" id="SM00267">
    <property type="entry name" value="GGDEF"/>
    <property type="match status" value="1"/>
</dbReference>
<sequence>MLTDIAICQAVLDALPEATVLKDNERKLVFLNQKASEFYGRPREELIGQDVSFFTDPEQSARQRERDIEVLETGEKTVNEETLVDPSGKRRNVLVRKSRVTLETRHFILTSIMDISLLRSSEAQIRYLARHDVLTGLPNRTALSEELSQIAARRMYRPDPCALFLLNLNDFNYINDTYGYQAGDAILCEFGQRLRNEVGNSGTVSRIGGDEFSIILRNNPTSEMANNLALEILVMMRQPFTLTRANPMITISFGIVMFGAENITAGEIMRRGNTALLEAKQRGKNMFSFYSELLDASSVSKRIMVKALAESLAKEGDLTCVYQPILRSHDEKVVCVEALARWNHGVLGQVSPVQFIALAEETGLVIQLGEIVLRQACRDIRNFERLNLAINVSAVQLGEPDFGPRILAVLAEEDFPPSRLELELTETSVMNANGISLSHLAKLRQVGVKISLDDFGTGYSSLSLLKDISVDSVKIDRSFVQYVTEVNDTAAIVSAVSQLGNKMHLNVIAEGVENQLQKTFLVSAGCSHLQGYLFSRPVPVEVLSTLLSNEMNMLSST</sequence>
<dbReference type="OrthoDB" id="9804951at2"/>
<evidence type="ECO:0000313" key="4">
    <source>
        <dbReference type="EMBL" id="ADW74366.1"/>
    </source>
</evidence>
<dbReference type="InterPro" id="IPR035919">
    <property type="entry name" value="EAL_sf"/>
</dbReference>
<dbReference type="GeneID" id="95416694"/>
<dbReference type="InterPro" id="IPR029787">
    <property type="entry name" value="Nucleotide_cyclase"/>
</dbReference>
<dbReference type="SMART" id="SM00091">
    <property type="entry name" value="PAS"/>
    <property type="match status" value="1"/>
</dbReference>
<dbReference type="CDD" id="cd00130">
    <property type="entry name" value="PAS"/>
    <property type="match status" value="1"/>
</dbReference>
<dbReference type="NCBIfam" id="TIGR00229">
    <property type="entry name" value="sensory_box"/>
    <property type="match status" value="1"/>
</dbReference>
<dbReference type="SUPFAM" id="SSF141868">
    <property type="entry name" value="EAL domain-like"/>
    <property type="match status" value="1"/>
</dbReference>
<dbReference type="Pfam" id="PF08448">
    <property type="entry name" value="PAS_4"/>
    <property type="match status" value="1"/>
</dbReference>
<organism evidence="4 5">
    <name type="scientific">Rahnella sp. (strain Y9602)</name>
    <dbReference type="NCBI Taxonomy" id="2703885"/>
    <lineage>
        <taxon>Bacteria</taxon>
        <taxon>Pseudomonadati</taxon>
        <taxon>Pseudomonadota</taxon>
        <taxon>Gammaproteobacteria</taxon>
        <taxon>Enterobacterales</taxon>
        <taxon>Yersiniaceae</taxon>
        <taxon>Rahnella</taxon>
    </lineage>
</organism>
<dbReference type="eggNOG" id="COG5001">
    <property type="taxonomic scope" value="Bacteria"/>
</dbReference>
<dbReference type="CDD" id="cd01949">
    <property type="entry name" value="GGDEF"/>
    <property type="match status" value="1"/>
</dbReference>
<dbReference type="Pfam" id="PF00990">
    <property type="entry name" value="GGDEF"/>
    <property type="match status" value="1"/>
</dbReference>
<evidence type="ECO:0000259" key="1">
    <source>
        <dbReference type="PROSITE" id="PS50112"/>
    </source>
</evidence>
<dbReference type="AlphaFoldDB" id="A0A0H3FB37"/>
<dbReference type="NCBIfam" id="TIGR00254">
    <property type="entry name" value="GGDEF"/>
    <property type="match status" value="1"/>
</dbReference>
<dbReference type="InterPro" id="IPR052155">
    <property type="entry name" value="Biofilm_reg_signaling"/>
</dbReference>
<dbReference type="PANTHER" id="PTHR44757">
    <property type="entry name" value="DIGUANYLATE CYCLASE DGCP"/>
    <property type="match status" value="1"/>
</dbReference>
<dbReference type="KEGG" id="rah:Rahaq_2763"/>
<dbReference type="RefSeq" id="WP_013576065.1">
    <property type="nucleotide sequence ID" value="NC_015061.1"/>
</dbReference>
<dbReference type="PROSITE" id="PS50887">
    <property type="entry name" value="GGDEF"/>
    <property type="match status" value="1"/>
</dbReference>
<dbReference type="HOGENOM" id="CLU_000445_70_20_6"/>
<dbReference type="InterPro" id="IPR000014">
    <property type="entry name" value="PAS"/>
</dbReference>
<dbReference type="SUPFAM" id="SSF55785">
    <property type="entry name" value="PYP-like sensor domain (PAS domain)"/>
    <property type="match status" value="1"/>
</dbReference>
<dbReference type="Proteomes" id="UP000007257">
    <property type="component" value="Chromosome"/>
</dbReference>
<feature type="domain" description="GGDEF" evidence="3">
    <location>
        <begin position="159"/>
        <end position="292"/>
    </location>
</feature>
<dbReference type="InterPro" id="IPR000160">
    <property type="entry name" value="GGDEF_dom"/>
</dbReference>
<dbReference type="Gene3D" id="3.30.70.270">
    <property type="match status" value="1"/>
</dbReference>
<proteinExistence type="predicted"/>
<dbReference type="SMART" id="SM00052">
    <property type="entry name" value="EAL"/>
    <property type="match status" value="1"/>
</dbReference>
<feature type="domain" description="PAS" evidence="1">
    <location>
        <begin position="11"/>
        <end position="74"/>
    </location>
</feature>
<dbReference type="EMBL" id="CP002505">
    <property type="protein sequence ID" value="ADW74366.1"/>
    <property type="molecule type" value="Genomic_DNA"/>
</dbReference>
<dbReference type="PROSITE" id="PS50112">
    <property type="entry name" value="PAS"/>
    <property type="match status" value="1"/>
</dbReference>
<dbReference type="SUPFAM" id="SSF55073">
    <property type="entry name" value="Nucleotide cyclase"/>
    <property type="match status" value="1"/>
</dbReference>
<dbReference type="InterPro" id="IPR013656">
    <property type="entry name" value="PAS_4"/>
</dbReference>
<reference evidence="5" key="1">
    <citation type="submission" date="2011-01" db="EMBL/GenBank/DDBJ databases">
        <title>Complete sequence of chromosome of Rahnella sp. Y9602.</title>
        <authorList>
            <consortium name="US DOE Joint Genome Institute"/>
            <person name="Lucas S."/>
            <person name="Copeland A."/>
            <person name="Lapidus A."/>
            <person name="Cheng J.-F."/>
            <person name="Goodwin L."/>
            <person name="Pitluck S."/>
            <person name="Lu M."/>
            <person name="Detter J.C."/>
            <person name="Han C."/>
            <person name="Tapia R."/>
            <person name="Land M."/>
            <person name="Hauser L."/>
            <person name="Kyrpides N."/>
            <person name="Ivanova N."/>
            <person name="Ovchinnikova G."/>
            <person name="Pagani I."/>
            <person name="Sobecky P.A."/>
            <person name="Martinez R.J."/>
            <person name="Woyke T."/>
        </authorList>
    </citation>
    <scope>NUCLEOTIDE SEQUENCE [LARGE SCALE GENOMIC DNA]</scope>
    <source>
        <strain evidence="5">Y9602</strain>
    </source>
</reference>
<dbReference type="Pfam" id="PF00563">
    <property type="entry name" value="EAL"/>
    <property type="match status" value="1"/>
</dbReference>
<dbReference type="InterPro" id="IPR035965">
    <property type="entry name" value="PAS-like_dom_sf"/>
</dbReference>
<protein>
    <submittedName>
        <fullName evidence="4">Diguanylate cyclase/phosphodiesterase with PAS/PAC sensor(S)</fullName>
    </submittedName>
</protein>
<dbReference type="Gene3D" id="3.20.20.450">
    <property type="entry name" value="EAL domain"/>
    <property type="match status" value="1"/>
</dbReference>
<dbReference type="PROSITE" id="PS50883">
    <property type="entry name" value="EAL"/>
    <property type="match status" value="1"/>
</dbReference>
<gene>
    <name evidence="4" type="ordered locus">Rahaq_2763</name>
</gene>